<reference evidence="2" key="1">
    <citation type="journal article" date="2020" name="mSystems">
        <title>Genome- and Community-Level Interaction Insights into Carbon Utilization and Element Cycling Functions of Hydrothermarchaeota in Hydrothermal Sediment.</title>
        <authorList>
            <person name="Zhou Z."/>
            <person name="Liu Y."/>
            <person name="Xu W."/>
            <person name="Pan J."/>
            <person name="Luo Z.H."/>
            <person name="Li M."/>
        </authorList>
    </citation>
    <scope>NUCLEOTIDE SEQUENCE [LARGE SCALE GENOMIC DNA]</scope>
    <source>
        <strain evidence="2">SpSt-1217</strain>
    </source>
</reference>
<dbReference type="Proteomes" id="UP000886047">
    <property type="component" value="Unassembled WGS sequence"/>
</dbReference>
<proteinExistence type="predicted"/>
<feature type="domain" description="Glycosyltransferase 2-like" evidence="1">
    <location>
        <begin position="19"/>
        <end position="149"/>
    </location>
</feature>
<organism evidence="2">
    <name type="scientific">Mariniphaga anaerophila</name>
    <dbReference type="NCBI Taxonomy" id="1484053"/>
    <lineage>
        <taxon>Bacteria</taxon>
        <taxon>Pseudomonadati</taxon>
        <taxon>Bacteroidota</taxon>
        <taxon>Bacteroidia</taxon>
        <taxon>Marinilabiliales</taxon>
        <taxon>Prolixibacteraceae</taxon>
        <taxon>Mariniphaga</taxon>
    </lineage>
</organism>
<dbReference type="PANTHER" id="PTHR22916">
    <property type="entry name" value="GLYCOSYLTRANSFERASE"/>
    <property type="match status" value="1"/>
</dbReference>
<dbReference type="SUPFAM" id="SSF53448">
    <property type="entry name" value="Nucleotide-diphospho-sugar transferases"/>
    <property type="match status" value="1"/>
</dbReference>
<dbReference type="EMBL" id="DSDK01000811">
    <property type="protein sequence ID" value="HDR52798.1"/>
    <property type="molecule type" value="Genomic_DNA"/>
</dbReference>
<dbReference type="PANTHER" id="PTHR22916:SF3">
    <property type="entry name" value="UDP-GLCNAC:BETAGAL BETA-1,3-N-ACETYLGLUCOSAMINYLTRANSFERASE-LIKE PROTEIN 1"/>
    <property type="match status" value="1"/>
</dbReference>
<dbReference type="Pfam" id="PF00535">
    <property type="entry name" value="Glycos_transf_2"/>
    <property type="match status" value="1"/>
</dbReference>
<dbReference type="InterPro" id="IPR029044">
    <property type="entry name" value="Nucleotide-diphossugar_trans"/>
</dbReference>
<comment type="caution">
    <text evidence="2">The sequence shown here is derived from an EMBL/GenBank/DDBJ whole genome shotgun (WGS) entry which is preliminary data.</text>
</comment>
<dbReference type="InterPro" id="IPR001173">
    <property type="entry name" value="Glyco_trans_2-like"/>
</dbReference>
<protein>
    <submittedName>
        <fullName evidence="2">Glycosyltransferase family 2 protein</fullName>
    </submittedName>
</protein>
<dbReference type="GO" id="GO:0016758">
    <property type="term" value="F:hexosyltransferase activity"/>
    <property type="evidence" value="ECO:0007669"/>
    <property type="project" value="UniProtKB-ARBA"/>
</dbReference>
<name>A0A831LN59_9BACT</name>
<evidence type="ECO:0000313" key="2">
    <source>
        <dbReference type="EMBL" id="HDR52798.1"/>
    </source>
</evidence>
<dbReference type="AlphaFoldDB" id="A0A831LN59"/>
<accession>A0A831LN59</accession>
<dbReference type="Gene3D" id="3.90.550.10">
    <property type="entry name" value="Spore Coat Polysaccharide Biosynthesis Protein SpsA, Chain A"/>
    <property type="match status" value="1"/>
</dbReference>
<evidence type="ECO:0000259" key="1">
    <source>
        <dbReference type="Pfam" id="PF00535"/>
    </source>
</evidence>
<gene>
    <name evidence="2" type="ORF">ENN90_14465</name>
</gene>
<dbReference type="CDD" id="cd00761">
    <property type="entry name" value="Glyco_tranf_GTA_type"/>
    <property type="match status" value="1"/>
</dbReference>
<sequence>MNRDSSEFIEMNEPVPAISVITIVKNNEELLPRAVDSVLRQTLTDFEYIIVNDGSIDGTGGIIEEYAAQDKRVLPLHISKNVGRAKARNTGMDAAKGQYIFFLDSDDYLPSTALLDLYEVAEEDNADIVYGRIKSFDQATGAWRPHYYTDKIISSERHGLRLDDHLDLVDNHQIVGRIFRHRFLKEREIRFSTQRQNAEDVLFSFYSAFHAESLSMVPWKTIYFYSFGKQLEAVNEIKLFDARDNLLETIDFALKHGSISLKKRMLQKGVIFAGNLYRAQKVYEGQEEKFLTYLTTLVPFVKDIGDDILADLPLDYLNFSVEEIAHLSSYYRRFAKTLQSGDVKQAHTLWEQKQKKSAMIQKKEVNKQEVLKLRHANKKLVEELEHLYNSRSWRITAPLRQMKKLVARKR</sequence>